<reference evidence="4" key="2">
    <citation type="submission" date="2024-04" db="EMBL/GenBank/DDBJ databases">
        <authorList>
            <person name="Chen Y."/>
            <person name="Shah S."/>
            <person name="Dougan E. K."/>
            <person name="Thang M."/>
            <person name="Chan C."/>
        </authorList>
    </citation>
    <scope>NUCLEOTIDE SEQUENCE [LARGE SCALE GENOMIC DNA]</scope>
</reference>
<accession>A0A9P1CEQ8</accession>
<comment type="caution">
    <text evidence="3">The sequence shown here is derived from an EMBL/GenBank/DDBJ whole genome shotgun (WGS) entry which is preliminary data.</text>
</comment>
<evidence type="ECO:0000313" key="4">
    <source>
        <dbReference type="EMBL" id="CAL1142693.1"/>
    </source>
</evidence>
<dbReference type="OrthoDB" id="429211at2759"/>
<feature type="compositionally biased region" description="Basic residues" evidence="1">
    <location>
        <begin position="993"/>
        <end position="1005"/>
    </location>
</feature>
<dbReference type="PANTHER" id="PTHR37490:SF1">
    <property type="entry name" value="GLYCOSYLTRANSFERASE 2-LIKE DOMAIN-CONTAINING PROTEIN"/>
    <property type="match status" value="1"/>
</dbReference>
<feature type="region of interest" description="Disordered" evidence="1">
    <location>
        <begin position="622"/>
        <end position="657"/>
    </location>
</feature>
<feature type="compositionally biased region" description="Polar residues" evidence="1">
    <location>
        <begin position="1027"/>
        <end position="1041"/>
    </location>
</feature>
<protein>
    <recommendedName>
        <fullName evidence="2">Ribosomal protein eL8/eL30/eS12/Gadd45 domain-containing protein</fullName>
    </recommendedName>
</protein>
<dbReference type="Proteomes" id="UP001152797">
    <property type="component" value="Unassembled WGS sequence"/>
</dbReference>
<evidence type="ECO:0000313" key="5">
    <source>
        <dbReference type="Proteomes" id="UP001152797"/>
    </source>
</evidence>
<proteinExistence type="predicted"/>
<evidence type="ECO:0000256" key="1">
    <source>
        <dbReference type="SAM" id="MobiDB-lite"/>
    </source>
</evidence>
<feature type="compositionally biased region" description="Basic residues" evidence="1">
    <location>
        <begin position="631"/>
        <end position="642"/>
    </location>
</feature>
<feature type="domain" description="Ribosomal protein eL8/eL30/eS12/Gadd45" evidence="2">
    <location>
        <begin position="840"/>
        <end position="903"/>
    </location>
</feature>
<sequence length="1100" mass="121383">MPAPAPPVVSVPAVPPAAPVPAATAAPVLAPAPGSDGDPEIIWHPGSKVEIEGYSLAPREPKTADIDLVIAAFSEDLSWIDEMMAPVASSYALRLYCKGDRLQDPRCLRIHNFGGEEYAYLTHITHFYDELAPISVFTLGSIYDNGWHWLKCRKLNFVLSYLDSPEKRQSFSGFATMAHQKPDSFMEFEGRTSRDRYRNHAGGTVTDSCRASVRPLEKWFETFIYNVSLKKARHTGVLYNPIFAVSRERIRQYPKSMYERLLREILRCTSKAHEGVAEAGHYLERAWKPMFERLGKVMEWCWDLGTAGRSDMPDAIKCSGHFGQKKGDEVCCNQSTPSKPVRIELPWTICALAIEVVRAGPFARGWWMAQVDLCPESIRKSASALGEFLGFAAQKKACADVQEVLVWFDRRMVLNFSVAVTQDIFRKGQFLWRQRIAKERAHFSPNKRENFSVRSALRVLDVPSKFKPGHIDPHAKGQVQGLDAATERSLRADVAAKLRAPNEQLMWPETEQHQVGWHAKASGPGGLPYEERGTMFGLAPRLGLGWRGEKTAGDHAKASGSVQTPRSFDVISARKDDLISKWLGTRKDDLQRSGLDAAAAMEGPAPEVAGRSTREIQQRWRQLQQNWEHQKRQRRERRRQKFAAKPPAPAAEAAPAKAAAETAVVRKVDFSLDKSNIFAPAACAGLRSALPQGPSEDAWRGVGVVPRPDSQQERQVAQAAERNRNFMNRPGNPWFKPKGSSDVVAFGNAYAKSFGYSVFSKASVPGTGAPQAAGHEVCNLYHISIEQKYEGHNSNKYLWSGSSTRVRWEVQRAAAGLESDALWGLRLAAKDVKDVHPATAKGLAAIGVKATVKALEKEQASVVFVCEGVPTVLMQHLPVICALKKVPIAVLAAAPQTLGSAAAPFRPKQKDLQATAVALLKGCRQIPRLAELCQRLEASLPPVRVPFLRTAGDALEPEAEMPEMPSPPEDFQAAVPEEFIQLEPQLKPEAFKGRAKGKGWGKSKAPKTAEPQKSSGFKRARAALQGVASQPPATEEATQVQVEAPEDETPAKAASSPAARENAEVWRPQRCERLPIDEPVFFAKQETSMTIFDFFDGMDG</sequence>
<organism evidence="3">
    <name type="scientific">Cladocopium goreaui</name>
    <dbReference type="NCBI Taxonomy" id="2562237"/>
    <lineage>
        <taxon>Eukaryota</taxon>
        <taxon>Sar</taxon>
        <taxon>Alveolata</taxon>
        <taxon>Dinophyceae</taxon>
        <taxon>Suessiales</taxon>
        <taxon>Symbiodiniaceae</taxon>
        <taxon>Cladocopium</taxon>
    </lineage>
</organism>
<dbReference type="EMBL" id="CAMXCT030001357">
    <property type="protein sequence ID" value="CAL4776630.1"/>
    <property type="molecule type" value="Genomic_DNA"/>
</dbReference>
<dbReference type="EMBL" id="CAMXCT020001357">
    <property type="protein sequence ID" value="CAL1142693.1"/>
    <property type="molecule type" value="Genomic_DNA"/>
</dbReference>
<dbReference type="AlphaFoldDB" id="A0A9P1CEQ8"/>
<evidence type="ECO:0000313" key="3">
    <source>
        <dbReference type="EMBL" id="CAI3989318.1"/>
    </source>
</evidence>
<dbReference type="EMBL" id="CAMXCT010001357">
    <property type="protein sequence ID" value="CAI3989318.1"/>
    <property type="molecule type" value="Genomic_DNA"/>
</dbReference>
<dbReference type="InterPro" id="IPR021838">
    <property type="entry name" value="DUF3431"/>
</dbReference>
<name>A0A9P1CEQ8_9DINO</name>
<dbReference type="PANTHER" id="PTHR37490">
    <property type="entry name" value="EXPRESSED PROTEIN"/>
    <property type="match status" value="1"/>
</dbReference>
<feature type="region of interest" description="Disordered" evidence="1">
    <location>
        <begin position="984"/>
        <end position="1068"/>
    </location>
</feature>
<dbReference type="Pfam" id="PF11913">
    <property type="entry name" value="DUF3431"/>
    <property type="match status" value="1"/>
</dbReference>
<dbReference type="InterPro" id="IPR029064">
    <property type="entry name" value="Ribosomal_eL30-like_sf"/>
</dbReference>
<dbReference type="SUPFAM" id="SSF55315">
    <property type="entry name" value="L30e-like"/>
    <property type="match status" value="1"/>
</dbReference>
<dbReference type="InterPro" id="IPR004038">
    <property type="entry name" value="Ribosomal_eL8/eL30/eS12/Gad45"/>
</dbReference>
<reference evidence="3" key="1">
    <citation type="submission" date="2022-10" db="EMBL/GenBank/DDBJ databases">
        <authorList>
            <person name="Chen Y."/>
            <person name="Dougan E. K."/>
            <person name="Chan C."/>
            <person name="Rhodes N."/>
            <person name="Thang M."/>
        </authorList>
    </citation>
    <scope>NUCLEOTIDE SEQUENCE</scope>
</reference>
<keyword evidence="5" id="KW-1185">Reference proteome</keyword>
<gene>
    <name evidence="3" type="ORF">C1SCF055_LOCUS16403</name>
</gene>
<dbReference type="Pfam" id="PF01248">
    <property type="entry name" value="Ribosomal_L7Ae"/>
    <property type="match status" value="1"/>
</dbReference>
<dbReference type="Gene3D" id="3.30.1330.30">
    <property type="match status" value="1"/>
</dbReference>
<evidence type="ECO:0000259" key="2">
    <source>
        <dbReference type="Pfam" id="PF01248"/>
    </source>
</evidence>